<accession>A0A816D4Q3</accession>
<organism evidence="1 2">
    <name type="scientific">Rotaria magnacalcarata</name>
    <dbReference type="NCBI Taxonomy" id="392030"/>
    <lineage>
        <taxon>Eukaryota</taxon>
        <taxon>Metazoa</taxon>
        <taxon>Spiralia</taxon>
        <taxon>Gnathifera</taxon>
        <taxon>Rotifera</taxon>
        <taxon>Eurotatoria</taxon>
        <taxon>Bdelloidea</taxon>
        <taxon>Philodinida</taxon>
        <taxon>Philodinidae</taxon>
        <taxon>Rotaria</taxon>
    </lineage>
</organism>
<gene>
    <name evidence="1" type="ORF">KQP761_LOCUS25933</name>
</gene>
<dbReference type="OrthoDB" id="10052142at2759"/>
<reference evidence="1" key="1">
    <citation type="submission" date="2021-02" db="EMBL/GenBank/DDBJ databases">
        <authorList>
            <person name="Nowell W R."/>
        </authorList>
    </citation>
    <scope>NUCLEOTIDE SEQUENCE</scope>
</reference>
<name>A0A816D4Q3_9BILA</name>
<comment type="caution">
    <text evidence="1">The sequence shown here is derived from an EMBL/GenBank/DDBJ whole genome shotgun (WGS) entry which is preliminary data.</text>
</comment>
<dbReference type="Proteomes" id="UP000663834">
    <property type="component" value="Unassembled WGS sequence"/>
</dbReference>
<dbReference type="AlphaFoldDB" id="A0A816D4Q3"/>
<evidence type="ECO:0000313" key="1">
    <source>
        <dbReference type="EMBL" id="CAF1629625.1"/>
    </source>
</evidence>
<sequence>MFSNVYNSNSDENEIFIVSLNRNIPIQHLNLVNQLDVELDDCLLSKYIDISNMIDMVFGKKYDPSFIECILNLLKSKQIAFPLFSQVDAKFLINNYSNNHHVLTLSSLPTIKPFTSVCLNCGKSLKLQFKEKVNVFLIDRVENGTIYIANCCQIDYFPNSFLKMSKRFVVPGSIQNKKYIHFGGKSVLTIEIVLRYAADLVNLYSGFENFAEGYNDTMLSLLLSRSNKQSNQVTNPPLLERRLFENIWMIYSSTLITIFLSKTQEIQIPLNISDRHQMNTYFNETLPIWEHQFILFWSNHSVRNSCGDNCSGAIVIDGFQKPDRFVCQFTDVIHSNELGDIDWGCGFRPEMIQDKKNPGFWKNTNFCPKHVHLNNDQSTEDINNSNDYDNIDCNVSRNDRYTSRKTSYGIILTIYNCGIIVNFDELYRSESPMRVIHHLLNTIEHLSPAATVPKYLIYDNACGLILTLRNRLERGKITQSQRTDAL</sequence>
<evidence type="ECO:0008006" key="3">
    <source>
        <dbReference type="Google" id="ProtNLM"/>
    </source>
</evidence>
<protein>
    <recommendedName>
        <fullName evidence="3">CxC5 like cysteine cluster associated with KDZ domain-containing protein</fullName>
    </recommendedName>
</protein>
<proteinExistence type="predicted"/>
<dbReference type="EMBL" id="CAJNOW010014127">
    <property type="protein sequence ID" value="CAF1629625.1"/>
    <property type="molecule type" value="Genomic_DNA"/>
</dbReference>
<evidence type="ECO:0000313" key="2">
    <source>
        <dbReference type="Proteomes" id="UP000663834"/>
    </source>
</evidence>